<name>A0AAP0KIW4_9MAGN</name>
<dbReference type="AlphaFoldDB" id="A0AAP0KIW4"/>
<evidence type="ECO:0000313" key="1">
    <source>
        <dbReference type="EMBL" id="KAK9152900.1"/>
    </source>
</evidence>
<proteinExistence type="predicted"/>
<evidence type="ECO:0000313" key="2">
    <source>
        <dbReference type="Proteomes" id="UP001417504"/>
    </source>
</evidence>
<keyword evidence="2" id="KW-1185">Reference proteome</keyword>
<organism evidence="1 2">
    <name type="scientific">Stephania japonica</name>
    <dbReference type="NCBI Taxonomy" id="461633"/>
    <lineage>
        <taxon>Eukaryota</taxon>
        <taxon>Viridiplantae</taxon>
        <taxon>Streptophyta</taxon>
        <taxon>Embryophyta</taxon>
        <taxon>Tracheophyta</taxon>
        <taxon>Spermatophyta</taxon>
        <taxon>Magnoliopsida</taxon>
        <taxon>Ranunculales</taxon>
        <taxon>Menispermaceae</taxon>
        <taxon>Menispermoideae</taxon>
        <taxon>Cissampelideae</taxon>
        <taxon>Stephania</taxon>
    </lineage>
</organism>
<dbReference type="EMBL" id="JBBNAE010000001">
    <property type="protein sequence ID" value="KAK9152900.1"/>
    <property type="molecule type" value="Genomic_DNA"/>
</dbReference>
<dbReference type="Proteomes" id="UP001417504">
    <property type="component" value="Unassembled WGS sequence"/>
</dbReference>
<accession>A0AAP0KIW4</accession>
<gene>
    <name evidence="1" type="ORF">Sjap_000380</name>
</gene>
<reference evidence="1 2" key="1">
    <citation type="submission" date="2024-01" db="EMBL/GenBank/DDBJ databases">
        <title>Genome assemblies of Stephania.</title>
        <authorList>
            <person name="Yang L."/>
        </authorList>
    </citation>
    <scope>NUCLEOTIDE SEQUENCE [LARGE SCALE GENOMIC DNA]</scope>
    <source>
        <strain evidence="1">QJT</strain>
        <tissue evidence="1">Leaf</tissue>
    </source>
</reference>
<comment type="caution">
    <text evidence="1">The sequence shown here is derived from an EMBL/GenBank/DDBJ whole genome shotgun (WGS) entry which is preliminary data.</text>
</comment>
<protein>
    <submittedName>
        <fullName evidence="1">Uncharacterized protein</fullName>
    </submittedName>
</protein>
<sequence length="93" mass="11001">MFGTASQISKLEYTARNHFLDRISTFTLLKRPQFVLFHEDDQIWLSLLLPVASKVVMLHHWETYYLTRGTPKNAPLVPLSALSRFFWTTWFLN</sequence>